<dbReference type="RefSeq" id="WP_198073115.1">
    <property type="nucleotide sequence ID" value="NZ_CP065802.1"/>
</dbReference>
<dbReference type="Pfam" id="PF06896">
    <property type="entry name" value="Phage_TAC_3"/>
    <property type="match status" value="1"/>
</dbReference>
<protein>
    <submittedName>
        <fullName evidence="1">Uncharacterized protein</fullName>
    </submittedName>
</protein>
<dbReference type="Proteomes" id="UP000595466">
    <property type="component" value="Chromosome"/>
</dbReference>
<sequence length="126" mass="13944">MKLSTKITKKYFGIAKAQDVKVTIGLEDDVANIQLAMLESGLDDDATEVDYLKEQLKLTRTMMDFVQKVVKYTDKQIETIKDSISGEELGLGVGMLIAKIDGATDEDVLKAEEANKNARDKAQESK</sequence>
<accession>A0AAX1K5Q0</accession>
<gene>
    <name evidence="1" type="ORF">JH395_09420</name>
</gene>
<dbReference type="AlphaFoldDB" id="A0AAX1K5Q0"/>
<proteinExistence type="predicted"/>
<name>A0AAX1K5Q0_LACPN</name>
<evidence type="ECO:0000313" key="1">
    <source>
        <dbReference type="EMBL" id="QQM59970.1"/>
    </source>
</evidence>
<organism evidence="1 2">
    <name type="scientific">Lactiplantibacillus plantarum</name>
    <name type="common">Lactobacillus plantarum</name>
    <dbReference type="NCBI Taxonomy" id="1590"/>
    <lineage>
        <taxon>Bacteria</taxon>
        <taxon>Bacillati</taxon>
        <taxon>Bacillota</taxon>
        <taxon>Bacilli</taxon>
        <taxon>Lactobacillales</taxon>
        <taxon>Lactobacillaceae</taxon>
        <taxon>Lactiplantibacillus</taxon>
    </lineage>
</organism>
<dbReference type="InterPro" id="IPR009681">
    <property type="entry name" value="Phage_TAC_Siphoviridae"/>
</dbReference>
<reference evidence="1 2" key="1">
    <citation type="submission" date="2020-12" db="EMBL/GenBank/DDBJ databases">
        <title>Whole genome sequencing of Lactobacillus plantarum PC518.</title>
        <authorList>
            <person name="Guo Q."/>
        </authorList>
    </citation>
    <scope>NUCLEOTIDE SEQUENCE [LARGE SCALE GENOMIC DNA]</scope>
    <source>
        <strain evidence="1 2">PC518</strain>
    </source>
</reference>
<dbReference type="EMBL" id="CP066817">
    <property type="protein sequence ID" value="QQM59970.1"/>
    <property type="molecule type" value="Genomic_DNA"/>
</dbReference>
<evidence type="ECO:0000313" key="2">
    <source>
        <dbReference type="Proteomes" id="UP000595466"/>
    </source>
</evidence>